<dbReference type="InterPro" id="IPR006913">
    <property type="entry name" value="CENP-V/GFA"/>
</dbReference>
<accession>A0A951UQW4</accession>
<feature type="domain" description="CENP-V/GFA" evidence="5">
    <location>
        <begin position="1"/>
        <end position="106"/>
    </location>
</feature>
<dbReference type="Proteomes" id="UP000757435">
    <property type="component" value="Unassembled WGS sequence"/>
</dbReference>
<dbReference type="Pfam" id="PF04828">
    <property type="entry name" value="GFA"/>
    <property type="match status" value="1"/>
</dbReference>
<dbReference type="InterPro" id="IPR011057">
    <property type="entry name" value="Mss4-like_sf"/>
</dbReference>
<proteinExistence type="inferred from homology"/>
<organism evidence="6 7">
    <name type="scientific">Drouetiella hepatica Uher 2000/2452</name>
    <dbReference type="NCBI Taxonomy" id="904376"/>
    <lineage>
        <taxon>Bacteria</taxon>
        <taxon>Bacillati</taxon>
        <taxon>Cyanobacteriota</taxon>
        <taxon>Cyanophyceae</taxon>
        <taxon>Oculatellales</taxon>
        <taxon>Oculatellaceae</taxon>
        <taxon>Drouetiella</taxon>
    </lineage>
</organism>
<dbReference type="AlphaFoldDB" id="A0A951UQW4"/>
<comment type="caution">
    <text evidence="6">The sequence shown here is derived from an EMBL/GenBank/DDBJ whole genome shotgun (WGS) entry which is preliminary data.</text>
</comment>
<evidence type="ECO:0000259" key="5">
    <source>
        <dbReference type="PROSITE" id="PS51891"/>
    </source>
</evidence>
<evidence type="ECO:0000256" key="1">
    <source>
        <dbReference type="ARBA" id="ARBA00005495"/>
    </source>
</evidence>
<evidence type="ECO:0000313" key="6">
    <source>
        <dbReference type="EMBL" id="MBW4662389.1"/>
    </source>
</evidence>
<protein>
    <submittedName>
        <fullName evidence="6">GFA family protein</fullName>
    </submittedName>
</protein>
<dbReference type="PANTHER" id="PTHR33337:SF40">
    <property type="entry name" value="CENP-V_GFA DOMAIN-CONTAINING PROTEIN-RELATED"/>
    <property type="match status" value="1"/>
</dbReference>
<dbReference type="PANTHER" id="PTHR33337">
    <property type="entry name" value="GFA DOMAIN-CONTAINING PROTEIN"/>
    <property type="match status" value="1"/>
</dbReference>
<evidence type="ECO:0000256" key="3">
    <source>
        <dbReference type="ARBA" id="ARBA00022833"/>
    </source>
</evidence>
<dbReference type="PROSITE" id="PS51891">
    <property type="entry name" value="CENP_V_GFA"/>
    <property type="match status" value="1"/>
</dbReference>
<dbReference type="GO" id="GO:0016846">
    <property type="term" value="F:carbon-sulfur lyase activity"/>
    <property type="evidence" value="ECO:0007669"/>
    <property type="project" value="InterPro"/>
</dbReference>
<dbReference type="GO" id="GO:0046872">
    <property type="term" value="F:metal ion binding"/>
    <property type="evidence" value="ECO:0007669"/>
    <property type="project" value="UniProtKB-KW"/>
</dbReference>
<name>A0A951UQW4_9CYAN</name>
<reference evidence="6" key="1">
    <citation type="submission" date="2021-05" db="EMBL/GenBank/DDBJ databases">
        <authorList>
            <person name="Pietrasiak N."/>
            <person name="Ward R."/>
            <person name="Stajich J.E."/>
            <person name="Kurbessoian T."/>
        </authorList>
    </citation>
    <scope>NUCLEOTIDE SEQUENCE</scope>
    <source>
        <strain evidence="6">UHER 2000/2452</strain>
    </source>
</reference>
<gene>
    <name evidence="6" type="ORF">KME15_27380</name>
</gene>
<sequence>MAAGPALKPHTCSCRQCQQHSGSLTQMWVEFSRDQVTWTGPGGKPAKWRSSEGSSRAFCSVCGSTIGAIDDKPTLAIAVGTFDSPNRQELAPLSHSYVSKRPKWWGIHDPRNA</sequence>
<comment type="similarity">
    <text evidence="1">Belongs to the Gfa family.</text>
</comment>
<keyword evidence="3" id="KW-0862">Zinc</keyword>
<evidence type="ECO:0000313" key="7">
    <source>
        <dbReference type="Proteomes" id="UP000757435"/>
    </source>
</evidence>
<reference evidence="6" key="2">
    <citation type="journal article" date="2022" name="Microbiol. Resour. Announc.">
        <title>Metagenome Sequencing to Explore Phylogenomics of Terrestrial Cyanobacteria.</title>
        <authorList>
            <person name="Ward R.D."/>
            <person name="Stajich J.E."/>
            <person name="Johansen J.R."/>
            <person name="Huntemann M."/>
            <person name="Clum A."/>
            <person name="Foster B."/>
            <person name="Foster B."/>
            <person name="Roux S."/>
            <person name="Palaniappan K."/>
            <person name="Varghese N."/>
            <person name="Mukherjee S."/>
            <person name="Reddy T.B.K."/>
            <person name="Daum C."/>
            <person name="Copeland A."/>
            <person name="Chen I.A."/>
            <person name="Ivanova N.N."/>
            <person name="Kyrpides N.C."/>
            <person name="Shapiro N."/>
            <person name="Eloe-Fadrosh E.A."/>
            <person name="Pietrasiak N."/>
        </authorList>
    </citation>
    <scope>NUCLEOTIDE SEQUENCE</scope>
    <source>
        <strain evidence="6">UHER 2000/2452</strain>
    </source>
</reference>
<dbReference type="EMBL" id="JAHHHD010000072">
    <property type="protein sequence ID" value="MBW4662389.1"/>
    <property type="molecule type" value="Genomic_DNA"/>
</dbReference>
<dbReference type="SUPFAM" id="SSF51316">
    <property type="entry name" value="Mss4-like"/>
    <property type="match status" value="1"/>
</dbReference>
<keyword evidence="4" id="KW-0456">Lyase</keyword>
<evidence type="ECO:0000256" key="4">
    <source>
        <dbReference type="ARBA" id="ARBA00023239"/>
    </source>
</evidence>
<keyword evidence="2" id="KW-0479">Metal-binding</keyword>
<evidence type="ECO:0000256" key="2">
    <source>
        <dbReference type="ARBA" id="ARBA00022723"/>
    </source>
</evidence>
<dbReference type="Gene3D" id="3.90.1590.10">
    <property type="entry name" value="glutathione-dependent formaldehyde- activating enzyme (gfa)"/>
    <property type="match status" value="1"/>
</dbReference>